<accession>A0A6S7B620</accession>
<sequence length="144" mass="16375">MVRLVVIAILTQLQRCAISQAQHHSQNDEIIVRNVIRVQDSVVPARPLKTQRFQSIHVVAATLKTVDRPAIELRIGVRMRIVPTAQTVEKMLRLLQFLEEGSQVICVLLRPCGNLLKVVINPVYIRKARHYITQYISTVSDSQC</sequence>
<organism evidence="1 2">
    <name type="scientific">Pararobbsia alpina</name>
    <dbReference type="NCBI Taxonomy" id="621374"/>
    <lineage>
        <taxon>Bacteria</taxon>
        <taxon>Pseudomonadati</taxon>
        <taxon>Pseudomonadota</taxon>
        <taxon>Betaproteobacteria</taxon>
        <taxon>Burkholderiales</taxon>
        <taxon>Burkholderiaceae</taxon>
        <taxon>Pararobbsia</taxon>
    </lineage>
</organism>
<keyword evidence="2" id="KW-1185">Reference proteome</keyword>
<dbReference type="AlphaFoldDB" id="A0A6S7B620"/>
<gene>
    <name evidence="1" type="ORF">LMG28138_02313</name>
</gene>
<dbReference type="Proteomes" id="UP000494115">
    <property type="component" value="Unassembled WGS sequence"/>
</dbReference>
<protein>
    <submittedName>
        <fullName evidence="1">Uncharacterized protein</fullName>
    </submittedName>
</protein>
<dbReference type="EMBL" id="CADIKM010000008">
    <property type="protein sequence ID" value="CAB3786874.1"/>
    <property type="molecule type" value="Genomic_DNA"/>
</dbReference>
<name>A0A6S7B620_9BURK</name>
<evidence type="ECO:0000313" key="1">
    <source>
        <dbReference type="EMBL" id="CAB3786874.1"/>
    </source>
</evidence>
<proteinExistence type="predicted"/>
<reference evidence="1 2" key="1">
    <citation type="submission" date="2020-04" db="EMBL/GenBank/DDBJ databases">
        <authorList>
            <person name="De Canck E."/>
        </authorList>
    </citation>
    <scope>NUCLEOTIDE SEQUENCE [LARGE SCALE GENOMIC DNA]</scope>
    <source>
        <strain evidence="1 2">LMG 28138</strain>
    </source>
</reference>
<evidence type="ECO:0000313" key="2">
    <source>
        <dbReference type="Proteomes" id="UP000494115"/>
    </source>
</evidence>